<keyword evidence="3 6" id="KW-0238">DNA-binding</keyword>
<dbReference type="AlphaFoldDB" id="A0A1H9TWB8"/>
<dbReference type="InterPro" id="IPR046947">
    <property type="entry name" value="LytR-like"/>
</dbReference>
<name>A0A1H9TWB8_9LACT</name>
<sequence length="149" mass="16895">MNITISIKEALKDLTLLIEAPTYEQAEEVVHLLKGKGTKAETLSIKTADGYELVMTNEIELIEVLGEEMTLFLLSNRQIQTKGRLYKLFEALNQRQFVQVSRSAIVNCQEIQKLENSFSGNMLAYLKSGKTTSISRRYLPQLKAKLNII</sequence>
<evidence type="ECO:0000313" key="7">
    <source>
        <dbReference type="Proteomes" id="UP000198948"/>
    </source>
</evidence>
<reference evidence="6 7" key="1">
    <citation type="submission" date="2016-10" db="EMBL/GenBank/DDBJ databases">
        <authorList>
            <person name="de Groot N.N."/>
        </authorList>
    </citation>
    <scope>NUCLEOTIDE SEQUENCE [LARGE SCALE GENOMIC DNA]</scope>
    <source>
        <strain evidence="6 7">DSM 13760</strain>
    </source>
</reference>
<evidence type="ECO:0000313" key="6">
    <source>
        <dbReference type="EMBL" id="SES01298.1"/>
    </source>
</evidence>
<dbReference type="GO" id="GO:0000156">
    <property type="term" value="F:phosphorelay response regulator activity"/>
    <property type="evidence" value="ECO:0007669"/>
    <property type="project" value="InterPro"/>
</dbReference>
<dbReference type="PANTHER" id="PTHR37299">
    <property type="entry name" value="TRANSCRIPTIONAL REGULATOR-RELATED"/>
    <property type="match status" value="1"/>
</dbReference>
<dbReference type="PROSITE" id="PS50930">
    <property type="entry name" value="HTH_LYTTR"/>
    <property type="match status" value="1"/>
</dbReference>
<evidence type="ECO:0000256" key="3">
    <source>
        <dbReference type="ARBA" id="ARBA00023125"/>
    </source>
</evidence>
<organism evidence="6 7">
    <name type="scientific">Isobaculum melis</name>
    <dbReference type="NCBI Taxonomy" id="142588"/>
    <lineage>
        <taxon>Bacteria</taxon>
        <taxon>Bacillati</taxon>
        <taxon>Bacillota</taxon>
        <taxon>Bacilli</taxon>
        <taxon>Lactobacillales</taxon>
        <taxon>Carnobacteriaceae</taxon>
        <taxon>Isobaculum</taxon>
    </lineage>
</organism>
<evidence type="ECO:0000256" key="1">
    <source>
        <dbReference type="ARBA" id="ARBA00022490"/>
    </source>
</evidence>
<dbReference type="PANTHER" id="PTHR37299:SF2">
    <property type="entry name" value="HTH LYTTR-TYPE DOMAIN-CONTAINING PROTEIN"/>
    <property type="match status" value="1"/>
</dbReference>
<dbReference type="SMART" id="SM00850">
    <property type="entry name" value="LytTR"/>
    <property type="match status" value="1"/>
</dbReference>
<dbReference type="Pfam" id="PF04397">
    <property type="entry name" value="LytTR"/>
    <property type="match status" value="1"/>
</dbReference>
<evidence type="ECO:0000256" key="2">
    <source>
        <dbReference type="ARBA" id="ARBA00023015"/>
    </source>
</evidence>
<keyword evidence="2" id="KW-0805">Transcription regulation</keyword>
<dbReference type="Proteomes" id="UP000198948">
    <property type="component" value="Unassembled WGS sequence"/>
</dbReference>
<dbReference type="OrthoDB" id="2136316at2"/>
<evidence type="ECO:0000256" key="4">
    <source>
        <dbReference type="ARBA" id="ARBA00023163"/>
    </source>
</evidence>
<proteinExistence type="predicted"/>
<dbReference type="EMBL" id="FOHA01000017">
    <property type="protein sequence ID" value="SES01298.1"/>
    <property type="molecule type" value="Genomic_DNA"/>
</dbReference>
<keyword evidence="4" id="KW-0804">Transcription</keyword>
<feature type="domain" description="HTH LytTR-type" evidence="5">
    <location>
        <begin position="43"/>
        <end position="148"/>
    </location>
</feature>
<dbReference type="GO" id="GO:0003677">
    <property type="term" value="F:DNA binding"/>
    <property type="evidence" value="ECO:0007669"/>
    <property type="project" value="UniProtKB-KW"/>
</dbReference>
<dbReference type="STRING" id="142588.SAMN04488559_11716"/>
<keyword evidence="7" id="KW-1185">Reference proteome</keyword>
<dbReference type="RefSeq" id="WP_092653415.1">
    <property type="nucleotide sequence ID" value="NZ_FOHA01000017.1"/>
</dbReference>
<accession>A0A1H9TWB8</accession>
<dbReference type="InterPro" id="IPR007492">
    <property type="entry name" value="LytTR_DNA-bd_dom"/>
</dbReference>
<protein>
    <submittedName>
        <fullName evidence="6">LytTr DNA-binding domain-containing protein</fullName>
    </submittedName>
</protein>
<gene>
    <name evidence="6" type="ORF">SAMN04488559_11716</name>
</gene>
<dbReference type="Gene3D" id="2.40.50.1020">
    <property type="entry name" value="LytTr DNA-binding domain"/>
    <property type="match status" value="1"/>
</dbReference>
<evidence type="ECO:0000259" key="5">
    <source>
        <dbReference type="PROSITE" id="PS50930"/>
    </source>
</evidence>
<keyword evidence="1" id="KW-0963">Cytoplasm</keyword>